<keyword evidence="1" id="KW-0472">Membrane</keyword>
<organism evidence="2 3">
    <name type="scientific">Helicoverpa armigera</name>
    <name type="common">Cotton bollworm</name>
    <name type="synonym">Heliothis armigera</name>
    <dbReference type="NCBI Taxonomy" id="29058"/>
    <lineage>
        <taxon>Eukaryota</taxon>
        <taxon>Metazoa</taxon>
        <taxon>Ecdysozoa</taxon>
        <taxon>Arthropoda</taxon>
        <taxon>Hexapoda</taxon>
        <taxon>Insecta</taxon>
        <taxon>Pterygota</taxon>
        <taxon>Neoptera</taxon>
        <taxon>Endopterygota</taxon>
        <taxon>Lepidoptera</taxon>
        <taxon>Glossata</taxon>
        <taxon>Ditrysia</taxon>
        <taxon>Noctuoidea</taxon>
        <taxon>Noctuidae</taxon>
        <taxon>Heliothinae</taxon>
        <taxon>Helicoverpa</taxon>
    </lineage>
</organism>
<dbReference type="GO" id="GO:0016020">
    <property type="term" value="C:membrane"/>
    <property type="evidence" value="ECO:0007669"/>
    <property type="project" value="InterPro"/>
</dbReference>
<dbReference type="InterPro" id="IPR036719">
    <property type="entry name" value="Neuro-gated_channel_TM_sf"/>
</dbReference>
<accession>A0A2W1BE66</accession>
<protein>
    <submittedName>
        <fullName evidence="2">Uncharacterized protein</fullName>
    </submittedName>
</protein>
<feature type="transmembrane region" description="Helical" evidence="1">
    <location>
        <begin position="39"/>
        <end position="64"/>
    </location>
</feature>
<dbReference type="SUPFAM" id="SSF90112">
    <property type="entry name" value="Neurotransmitter-gated ion-channel transmembrane pore"/>
    <property type="match status" value="1"/>
</dbReference>
<dbReference type="OrthoDB" id="7481581at2759"/>
<dbReference type="AlphaFoldDB" id="A0A2W1BE66"/>
<sequence length="113" mass="12639">MNTRKLHSRGISSMMMDTTLLLYSTEVLADSDVTTDLTVVYASVTAAVVILAVAIIIVVIICCCNKTPTSSEPKPVSKWEPFYVNKLLLLRKECDREIEAERQAQEPVYEEIS</sequence>
<reference evidence="2 3" key="1">
    <citation type="journal article" date="2017" name="BMC Biol.">
        <title>Genomic innovations, transcriptional plasticity and gene loss underlying the evolution and divergence of two highly polyphagous and invasive Helicoverpa pest species.</title>
        <authorList>
            <person name="Pearce S.L."/>
            <person name="Clarke D.F."/>
            <person name="East P.D."/>
            <person name="Elfekih S."/>
            <person name="Gordon K.H."/>
            <person name="Jermiin L.S."/>
            <person name="McGaughran A."/>
            <person name="Oakeshott J.G."/>
            <person name="Papanikolaou A."/>
            <person name="Perera O.P."/>
            <person name="Rane R.V."/>
            <person name="Richards S."/>
            <person name="Tay W.T."/>
            <person name="Walsh T.K."/>
            <person name="Anderson A."/>
            <person name="Anderson C.J."/>
            <person name="Asgari S."/>
            <person name="Board P.G."/>
            <person name="Bretschneider A."/>
            <person name="Campbell P.M."/>
            <person name="Chertemps T."/>
            <person name="Christeller J.T."/>
            <person name="Coppin C.W."/>
            <person name="Downes S.J."/>
            <person name="Duan G."/>
            <person name="Farnsworth C.A."/>
            <person name="Good R.T."/>
            <person name="Han L.B."/>
            <person name="Han Y.C."/>
            <person name="Hatje K."/>
            <person name="Horne I."/>
            <person name="Huang Y.P."/>
            <person name="Hughes D.S."/>
            <person name="Jacquin-Joly E."/>
            <person name="James W."/>
            <person name="Jhangiani S."/>
            <person name="Kollmar M."/>
            <person name="Kuwar S.S."/>
            <person name="Li S."/>
            <person name="Liu N.Y."/>
            <person name="Maibeche M.T."/>
            <person name="Miller J.R."/>
            <person name="Montagne N."/>
            <person name="Perry T."/>
            <person name="Qu J."/>
            <person name="Song S.V."/>
            <person name="Sutton G.G."/>
            <person name="Vogel H."/>
            <person name="Walenz B.P."/>
            <person name="Xu W."/>
            <person name="Zhang H.J."/>
            <person name="Zou Z."/>
            <person name="Batterham P."/>
            <person name="Edwards O.R."/>
            <person name="Feyereisen R."/>
            <person name="Gibbs R.A."/>
            <person name="Heckel D.G."/>
            <person name="McGrath A."/>
            <person name="Robin C."/>
            <person name="Scherer S.E."/>
            <person name="Worley K.C."/>
            <person name="Wu Y.D."/>
        </authorList>
    </citation>
    <scope>NUCLEOTIDE SEQUENCE [LARGE SCALE GENOMIC DNA]</scope>
    <source>
        <strain evidence="2">Harm_GR_Male_#8</strain>
        <tissue evidence="2">Whole organism</tissue>
    </source>
</reference>
<dbReference type="Proteomes" id="UP000249218">
    <property type="component" value="Unassembled WGS sequence"/>
</dbReference>
<evidence type="ECO:0000313" key="3">
    <source>
        <dbReference type="Proteomes" id="UP000249218"/>
    </source>
</evidence>
<evidence type="ECO:0000313" key="2">
    <source>
        <dbReference type="EMBL" id="PZC72125.1"/>
    </source>
</evidence>
<dbReference type="GO" id="GO:0006811">
    <property type="term" value="P:monoatomic ion transport"/>
    <property type="evidence" value="ECO:0007669"/>
    <property type="project" value="InterPro"/>
</dbReference>
<proteinExistence type="predicted"/>
<dbReference type="EMBL" id="KZ150217">
    <property type="protein sequence ID" value="PZC72125.1"/>
    <property type="molecule type" value="Genomic_DNA"/>
</dbReference>
<evidence type="ECO:0000256" key="1">
    <source>
        <dbReference type="SAM" id="Phobius"/>
    </source>
</evidence>
<name>A0A2W1BE66_HELAM</name>
<gene>
    <name evidence="2" type="primary">HaOG211830</name>
    <name evidence="2" type="ORF">B5X24_HaOG211830</name>
</gene>
<keyword evidence="1" id="KW-1133">Transmembrane helix</keyword>
<keyword evidence="3" id="KW-1185">Reference proteome</keyword>
<keyword evidence="1" id="KW-0812">Transmembrane</keyword>